<proteinExistence type="predicted"/>
<dbReference type="SUPFAM" id="SSF48371">
    <property type="entry name" value="ARM repeat"/>
    <property type="match status" value="1"/>
</dbReference>
<dbReference type="AlphaFoldDB" id="A0A6H9Z0B7"/>
<protein>
    <recommendedName>
        <fullName evidence="3">HEAT repeat domain-containing protein</fullName>
    </recommendedName>
</protein>
<organism evidence="1 2">
    <name type="scientific">Actinomadura rudentiformis</name>
    <dbReference type="NCBI Taxonomy" id="359158"/>
    <lineage>
        <taxon>Bacteria</taxon>
        <taxon>Bacillati</taxon>
        <taxon>Actinomycetota</taxon>
        <taxon>Actinomycetes</taxon>
        <taxon>Streptosporangiales</taxon>
        <taxon>Thermomonosporaceae</taxon>
        <taxon>Actinomadura</taxon>
    </lineage>
</organism>
<evidence type="ECO:0000313" key="2">
    <source>
        <dbReference type="Proteomes" id="UP000468735"/>
    </source>
</evidence>
<dbReference type="InterPro" id="IPR016024">
    <property type="entry name" value="ARM-type_fold"/>
</dbReference>
<dbReference type="InterPro" id="IPR011989">
    <property type="entry name" value="ARM-like"/>
</dbReference>
<accession>A0A6H9Z0B7</accession>
<gene>
    <name evidence="1" type="ORF">F8566_02770</name>
</gene>
<evidence type="ECO:0008006" key="3">
    <source>
        <dbReference type="Google" id="ProtNLM"/>
    </source>
</evidence>
<sequence>MGSRAAGRTGAVDLLRRFVGAPGSQRGEVRAAAVRGLGAAGGVAEAEYLFGLLDAPDEPLRLGAVGGLGAFFERFDGDLPGRLERWRAERVPGQPVPPPADDPAVRELARRSAERLTRMLSRDAENANTYHNAL</sequence>
<evidence type="ECO:0000313" key="1">
    <source>
        <dbReference type="EMBL" id="KAB2352600.1"/>
    </source>
</evidence>
<name>A0A6H9Z0B7_9ACTN</name>
<keyword evidence="2" id="KW-1185">Reference proteome</keyword>
<dbReference type="RefSeq" id="WP_151557574.1">
    <property type="nucleotide sequence ID" value="NZ_WBMT01000001.1"/>
</dbReference>
<dbReference type="EMBL" id="WBMT01000001">
    <property type="protein sequence ID" value="KAB2352600.1"/>
    <property type="molecule type" value="Genomic_DNA"/>
</dbReference>
<reference evidence="1 2" key="1">
    <citation type="submission" date="2019-09" db="EMBL/GenBank/DDBJ databases">
        <title>Actinomadura physcomitrii sp. nov., a novel actinomycete isolated from moss [Physcomitrium sphaericum (Ludw) Fuernr].</title>
        <authorList>
            <person name="Zhuang X."/>
            <person name="Liu C."/>
        </authorList>
    </citation>
    <scope>NUCLEOTIDE SEQUENCE [LARGE SCALE GENOMIC DNA]</scope>
    <source>
        <strain evidence="1 2">HMC1</strain>
    </source>
</reference>
<dbReference type="Gene3D" id="1.25.10.10">
    <property type="entry name" value="Leucine-rich Repeat Variant"/>
    <property type="match status" value="1"/>
</dbReference>
<comment type="caution">
    <text evidence="1">The sequence shown here is derived from an EMBL/GenBank/DDBJ whole genome shotgun (WGS) entry which is preliminary data.</text>
</comment>
<dbReference type="Proteomes" id="UP000468735">
    <property type="component" value="Unassembled WGS sequence"/>
</dbReference>